<comment type="similarity">
    <text evidence="2">Belongs to the GRB7/10/14 family.</text>
</comment>
<feature type="compositionally biased region" description="Polar residues" evidence="7">
    <location>
        <begin position="174"/>
        <end position="188"/>
    </location>
</feature>
<dbReference type="InterPro" id="IPR029071">
    <property type="entry name" value="Ubiquitin-like_domsf"/>
</dbReference>
<feature type="domain" description="Ras-associating" evidence="10">
    <location>
        <begin position="195"/>
        <end position="281"/>
    </location>
</feature>
<feature type="domain" description="SH2" evidence="8">
    <location>
        <begin position="526"/>
        <end position="622"/>
    </location>
</feature>
<evidence type="ECO:0000313" key="11">
    <source>
        <dbReference type="Proteomes" id="UP000189705"/>
    </source>
</evidence>
<dbReference type="InterPro" id="IPR000159">
    <property type="entry name" value="RA_dom"/>
</dbReference>
<keyword evidence="11" id="KW-1185">Reference proteome</keyword>
<gene>
    <name evidence="12" type="primary">GRB7</name>
</gene>
<dbReference type="CTD" id="2886"/>
<name>A0A3Q0GK37_ALLSI</name>
<dbReference type="Gene3D" id="2.30.29.30">
    <property type="entry name" value="Pleckstrin-homology domain (PH domain)/Phosphotyrosine-binding domain (PTB)"/>
    <property type="match status" value="1"/>
</dbReference>
<dbReference type="SUPFAM" id="SSF50729">
    <property type="entry name" value="PH domain-like"/>
    <property type="match status" value="1"/>
</dbReference>
<dbReference type="CDD" id="cd10413">
    <property type="entry name" value="SH2_Grb7"/>
    <property type="match status" value="1"/>
</dbReference>
<dbReference type="FunFam" id="2.30.29.30:FF:000062">
    <property type="entry name" value="growth factor receptor-bound protein 10 isoform X1"/>
    <property type="match status" value="1"/>
</dbReference>
<dbReference type="CDD" id="cd16140">
    <property type="entry name" value="RA_GRB7"/>
    <property type="match status" value="1"/>
</dbReference>
<dbReference type="Gene3D" id="3.10.20.90">
    <property type="entry name" value="Phosphatidylinositol 3-kinase Catalytic Subunit, Chain A, domain 1"/>
    <property type="match status" value="1"/>
</dbReference>
<dbReference type="FunFam" id="3.30.505.10:FF:000015">
    <property type="entry name" value="Growth factor receptor-bound protein 10 isoform X1"/>
    <property type="match status" value="1"/>
</dbReference>
<keyword evidence="3" id="KW-0963">Cytoplasm</keyword>
<evidence type="ECO:0000256" key="6">
    <source>
        <dbReference type="PROSITE-ProRule" id="PRU00191"/>
    </source>
</evidence>
<dbReference type="PROSITE" id="PS50001">
    <property type="entry name" value="SH2"/>
    <property type="match status" value="1"/>
</dbReference>
<evidence type="ECO:0000256" key="3">
    <source>
        <dbReference type="ARBA" id="ARBA00022490"/>
    </source>
</evidence>
<keyword evidence="5 6" id="KW-0727">SH2 domain</keyword>
<dbReference type="RefSeq" id="XP_025058665.1">
    <property type="nucleotide sequence ID" value="XM_025202880.1"/>
</dbReference>
<evidence type="ECO:0000259" key="9">
    <source>
        <dbReference type="PROSITE" id="PS50003"/>
    </source>
</evidence>
<dbReference type="PROSITE" id="PS50003">
    <property type="entry name" value="PH_DOMAIN"/>
    <property type="match status" value="1"/>
</dbReference>
<dbReference type="PROSITE" id="PS50200">
    <property type="entry name" value="RA"/>
    <property type="match status" value="1"/>
</dbReference>
<feature type="domain" description="PH" evidence="9">
    <location>
        <begin position="324"/>
        <end position="433"/>
    </location>
</feature>
<dbReference type="InterPro" id="IPR039665">
    <property type="entry name" value="PH_APBB1IP"/>
</dbReference>
<dbReference type="InterPro" id="IPR011993">
    <property type="entry name" value="PH-like_dom_sf"/>
</dbReference>
<feature type="region of interest" description="Disordered" evidence="7">
    <location>
        <begin position="32"/>
        <end position="57"/>
    </location>
</feature>
<keyword evidence="4" id="KW-0597">Phosphoprotein</keyword>
<organism evidence="11 12">
    <name type="scientific">Alligator sinensis</name>
    <name type="common">Chinese alligator</name>
    <dbReference type="NCBI Taxonomy" id="38654"/>
    <lineage>
        <taxon>Eukaryota</taxon>
        <taxon>Metazoa</taxon>
        <taxon>Chordata</taxon>
        <taxon>Craniata</taxon>
        <taxon>Vertebrata</taxon>
        <taxon>Euteleostomi</taxon>
        <taxon>Archelosauria</taxon>
        <taxon>Archosauria</taxon>
        <taxon>Crocodylia</taxon>
        <taxon>Alligatoridae</taxon>
        <taxon>Alligatorinae</taxon>
        <taxon>Alligator</taxon>
    </lineage>
</organism>
<reference evidence="12" key="1">
    <citation type="submission" date="2025-08" db="UniProtKB">
        <authorList>
            <consortium name="RefSeq"/>
        </authorList>
    </citation>
    <scope>IDENTIFICATION</scope>
</reference>
<sequence length="627" mass="71155">MDRGMQEGRSFPWKKAVGVVFCCTCLRKRGPLGKSPTCPERKRSRSTASHCKENTELGTSGRRLREWIRGRPHCLTAQNQGKDNDMDLGALQNNVNTTLDNLYQGSLEQERARSLPNGNAFPLNERGDKADVLAGSDMKRSQPLLIHMNRKLKEEEPRASSLPSIPNPFPELCSPSNSPILSSPTAGQGPQREGGSHVVKVFSEDGTCRSVEVTAGATARHVCEMLVQKTHALHDDSWSLVELHQHLALERCLEDHESVVEVQSTWPVGGDCKFFFRKNFAKYELFKSSPQSLFPEVMVSSCLDANKGMSHSELIQNFLNSGSCPEIQGFLHLKEAGRKVWKRFYFSLRRSGLYYSTKGTSKDPRHLQYFADLNESNIYYITQGKKYYGTPTEYSFCIKPYKVRSGTKGLKLFCSEEEQSRTCWMAAFRLFKYGVQLYRNYQQSQSRHSQLAWIGTTPLRSVSDNTLVAMDFSGCTGRVIENPNEALTAALEEAQAWRKKTSHRYSLPTPCQSSPLSTAIHRTQPWFHGRISREDSQRLIIQQGLVDGVFLVRDSQRNPKGFVLSLCHLQKVKHYLILPSEEEGRLYFTMDDGQTRFTDLIQLVEFHQINRGILPCKLRHYCTCVAL</sequence>
<evidence type="ECO:0000259" key="10">
    <source>
        <dbReference type="PROSITE" id="PS50200"/>
    </source>
</evidence>
<dbReference type="SUPFAM" id="SSF54236">
    <property type="entry name" value="Ubiquitin-like"/>
    <property type="match status" value="1"/>
</dbReference>
<evidence type="ECO:0000259" key="8">
    <source>
        <dbReference type="PROSITE" id="PS50001"/>
    </source>
</evidence>
<dbReference type="SMART" id="SM00233">
    <property type="entry name" value="PH"/>
    <property type="match status" value="1"/>
</dbReference>
<dbReference type="PANTHER" id="PTHR11243:SF25">
    <property type="entry name" value="GROWTH FACTOR RECEPTOR-BOUND PROTEIN 7"/>
    <property type="match status" value="1"/>
</dbReference>
<dbReference type="Gene3D" id="3.30.505.10">
    <property type="entry name" value="SH2 domain"/>
    <property type="match status" value="1"/>
</dbReference>
<dbReference type="PRINTS" id="PR00401">
    <property type="entry name" value="SH2DOMAIN"/>
</dbReference>
<dbReference type="InterPro" id="IPR046986">
    <property type="entry name" value="GRB7_RA"/>
</dbReference>
<dbReference type="GO" id="GO:0007165">
    <property type="term" value="P:signal transduction"/>
    <property type="evidence" value="ECO:0007669"/>
    <property type="project" value="InterPro"/>
</dbReference>
<accession>A0A3Q0GK37</accession>
<dbReference type="Pfam" id="PF00169">
    <property type="entry name" value="PH"/>
    <property type="match status" value="1"/>
</dbReference>
<dbReference type="SMART" id="SM00252">
    <property type="entry name" value="SH2"/>
    <property type="match status" value="1"/>
</dbReference>
<dbReference type="Pfam" id="PF21989">
    <property type="entry name" value="RA_2"/>
    <property type="match status" value="1"/>
</dbReference>
<dbReference type="STRING" id="38654.A0A3Q0GK37"/>
<proteinExistence type="inferred from homology"/>
<dbReference type="InterPro" id="IPR035032">
    <property type="entry name" value="Grb7_SH2"/>
</dbReference>
<dbReference type="PANTHER" id="PTHR11243">
    <property type="entry name" value="GROWTH FACTOR RECEPTOR-BOUND PROTEIN"/>
    <property type="match status" value="1"/>
</dbReference>
<dbReference type="Pfam" id="PF00017">
    <property type="entry name" value="SH2"/>
    <property type="match status" value="1"/>
</dbReference>
<dbReference type="SMART" id="SM00314">
    <property type="entry name" value="RA"/>
    <property type="match status" value="1"/>
</dbReference>
<dbReference type="Proteomes" id="UP000189705">
    <property type="component" value="Unplaced"/>
</dbReference>
<protein>
    <submittedName>
        <fullName evidence="12">Growth factor receptor-bound protein 7 isoform X1</fullName>
    </submittedName>
</protein>
<dbReference type="InterPro" id="IPR036860">
    <property type="entry name" value="SH2_dom_sf"/>
</dbReference>
<dbReference type="Pfam" id="PF08947">
    <property type="entry name" value="BPS"/>
    <property type="match status" value="1"/>
</dbReference>
<dbReference type="InterPro" id="IPR000980">
    <property type="entry name" value="SH2"/>
</dbReference>
<comment type="subcellular location">
    <subcellularLocation>
        <location evidence="1">Cytoplasm</location>
    </subcellularLocation>
</comment>
<dbReference type="InParanoid" id="A0A3Q0GK37"/>
<dbReference type="SUPFAM" id="SSF55550">
    <property type="entry name" value="SH2 domain"/>
    <property type="match status" value="1"/>
</dbReference>
<evidence type="ECO:0000256" key="1">
    <source>
        <dbReference type="ARBA" id="ARBA00004496"/>
    </source>
</evidence>
<feature type="region of interest" description="Disordered" evidence="7">
    <location>
        <begin position="153"/>
        <end position="195"/>
    </location>
</feature>
<dbReference type="InterPro" id="IPR039664">
    <property type="entry name" value="GRB/APBB1IP"/>
</dbReference>
<keyword evidence="12" id="KW-0675">Receptor</keyword>
<dbReference type="GO" id="GO:0005737">
    <property type="term" value="C:cytoplasm"/>
    <property type="evidence" value="ECO:0007669"/>
    <property type="project" value="UniProtKB-SubCell"/>
</dbReference>
<dbReference type="InterPro" id="IPR015042">
    <property type="entry name" value="BPS-dom"/>
</dbReference>
<evidence type="ECO:0000256" key="7">
    <source>
        <dbReference type="SAM" id="MobiDB-lite"/>
    </source>
</evidence>
<dbReference type="InterPro" id="IPR001849">
    <property type="entry name" value="PH_domain"/>
</dbReference>
<dbReference type="FunFam" id="3.10.20.90:FF:000056">
    <property type="entry name" value="growth factor receptor-bound protein 10 isoform X1"/>
    <property type="match status" value="1"/>
</dbReference>
<dbReference type="CDD" id="cd01259">
    <property type="entry name" value="PH_APBB1IP"/>
    <property type="match status" value="1"/>
</dbReference>
<evidence type="ECO:0000313" key="12">
    <source>
        <dbReference type="RefSeq" id="XP_025058665.1"/>
    </source>
</evidence>
<dbReference type="GeneID" id="102381299"/>
<evidence type="ECO:0000256" key="2">
    <source>
        <dbReference type="ARBA" id="ARBA00006708"/>
    </source>
</evidence>
<dbReference type="AlphaFoldDB" id="A0A3Q0GK37"/>
<evidence type="ECO:0000256" key="5">
    <source>
        <dbReference type="ARBA" id="ARBA00022999"/>
    </source>
</evidence>
<evidence type="ECO:0000256" key="4">
    <source>
        <dbReference type="ARBA" id="ARBA00022553"/>
    </source>
</evidence>